<evidence type="ECO:0000313" key="3">
    <source>
        <dbReference type="EMBL" id="KAL3839063.1"/>
    </source>
</evidence>
<name>A0ABD3TRM2_9LAMI</name>
<gene>
    <name evidence="3" type="ORF">ACJIZ3_023654</name>
</gene>
<comment type="caution">
    <text evidence="3">The sequence shown here is derived from an EMBL/GenBank/DDBJ whole genome shotgun (WGS) entry which is preliminary data.</text>
</comment>
<evidence type="ECO:0000256" key="1">
    <source>
        <dbReference type="SAM" id="MobiDB-lite"/>
    </source>
</evidence>
<sequence length="288" mass="33130">MSSRLTRSKKQVQQQQLDMLPESQSRAKWTSTLTKTLVDSMVEQIEKGNKSNKSFSKKGWKFICDNFRIQTGLWWDNDQLKSRYSALRKQYISLTSLLDHREFKWDETTCTIIATDESWDKYIKEHPDAEAVRNTGCPIYNQLRIIFAETATYEEHNGSIKDSSIPSRQNISMSPEEQSQSESEKNTDMASRKRGRRGIEDAIAKGILEIAAARKLRAEAIKKHNERFSVTDCVSALDELQGVSDQVYFAALDLFSNRSSRETFLSLKVEKRLIWLQGKCSSTTFTQT</sequence>
<protein>
    <recommendedName>
        <fullName evidence="2">Myb/SANT-like domain-containing protein</fullName>
    </recommendedName>
</protein>
<feature type="compositionally biased region" description="Basic and acidic residues" evidence="1">
    <location>
        <begin position="182"/>
        <end position="195"/>
    </location>
</feature>
<feature type="domain" description="Myb/SANT-like" evidence="2">
    <location>
        <begin position="28"/>
        <end position="122"/>
    </location>
</feature>
<feature type="region of interest" description="Disordered" evidence="1">
    <location>
        <begin position="1"/>
        <end position="24"/>
    </location>
</feature>
<dbReference type="PANTHER" id="PTHR47584:SF9">
    <property type="entry name" value="L10-INTERACTING MYB DOMAIN-CONTAINING PROTEIN-LIKE"/>
    <property type="match status" value="1"/>
</dbReference>
<keyword evidence="4" id="KW-1185">Reference proteome</keyword>
<feature type="compositionally biased region" description="Polar residues" evidence="1">
    <location>
        <begin position="160"/>
        <end position="173"/>
    </location>
</feature>
<accession>A0ABD3TRM2</accession>
<dbReference type="AlphaFoldDB" id="A0ABD3TRM2"/>
<feature type="region of interest" description="Disordered" evidence="1">
    <location>
        <begin position="158"/>
        <end position="195"/>
    </location>
</feature>
<dbReference type="InterPro" id="IPR024752">
    <property type="entry name" value="Myb/SANT-like_dom"/>
</dbReference>
<evidence type="ECO:0000259" key="2">
    <source>
        <dbReference type="Pfam" id="PF12776"/>
    </source>
</evidence>
<reference evidence="3 4" key="1">
    <citation type="submission" date="2024-12" db="EMBL/GenBank/DDBJ databases">
        <title>The unique morphological basis and parallel evolutionary history of personate flowers in Penstemon.</title>
        <authorList>
            <person name="Depatie T.H."/>
            <person name="Wessinger C.A."/>
        </authorList>
    </citation>
    <scope>NUCLEOTIDE SEQUENCE [LARGE SCALE GENOMIC DNA]</scope>
    <source>
        <strain evidence="3">WTNN_2</strain>
        <tissue evidence="3">Leaf</tissue>
    </source>
</reference>
<dbReference type="InterPro" id="IPR045026">
    <property type="entry name" value="LIMYB"/>
</dbReference>
<dbReference type="Pfam" id="PF12776">
    <property type="entry name" value="Myb_DNA-bind_3"/>
    <property type="match status" value="1"/>
</dbReference>
<dbReference type="Proteomes" id="UP001634393">
    <property type="component" value="Unassembled WGS sequence"/>
</dbReference>
<dbReference type="EMBL" id="JBJXBP010000003">
    <property type="protein sequence ID" value="KAL3839063.1"/>
    <property type="molecule type" value="Genomic_DNA"/>
</dbReference>
<organism evidence="3 4">
    <name type="scientific">Penstemon smallii</name>
    <dbReference type="NCBI Taxonomy" id="265156"/>
    <lineage>
        <taxon>Eukaryota</taxon>
        <taxon>Viridiplantae</taxon>
        <taxon>Streptophyta</taxon>
        <taxon>Embryophyta</taxon>
        <taxon>Tracheophyta</taxon>
        <taxon>Spermatophyta</taxon>
        <taxon>Magnoliopsida</taxon>
        <taxon>eudicotyledons</taxon>
        <taxon>Gunneridae</taxon>
        <taxon>Pentapetalae</taxon>
        <taxon>asterids</taxon>
        <taxon>lamiids</taxon>
        <taxon>Lamiales</taxon>
        <taxon>Plantaginaceae</taxon>
        <taxon>Cheloneae</taxon>
        <taxon>Penstemon</taxon>
    </lineage>
</organism>
<feature type="compositionally biased region" description="Polar residues" evidence="1">
    <location>
        <begin position="11"/>
        <end position="24"/>
    </location>
</feature>
<proteinExistence type="predicted"/>
<evidence type="ECO:0000313" key="4">
    <source>
        <dbReference type="Proteomes" id="UP001634393"/>
    </source>
</evidence>
<dbReference type="PANTHER" id="PTHR47584">
    <property type="match status" value="1"/>
</dbReference>
<feature type="compositionally biased region" description="Basic residues" evidence="1">
    <location>
        <begin position="1"/>
        <end position="10"/>
    </location>
</feature>